<feature type="transmembrane region" description="Helical" evidence="8">
    <location>
        <begin position="403"/>
        <end position="425"/>
    </location>
</feature>
<keyword evidence="3" id="KW-1003">Cell membrane</keyword>
<dbReference type="PANTHER" id="PTHR32024:SF1">
    <property type="entry name" value="KTR SYSTEM POTASSIUM UPTAKE PROTEIN B"/>
    <property type="match status" value="1"/>
</dbReference>
<feature type="transmembrane region" description="Helical" evidence="8">
    <location>
        <begin position="6"/>
        <end position="28"/>
    </location>
</feature>
<sequence length="442" mass="46706">MDRFRQPAQAIVAGFGAAVATGTALLSLPAATESGQRAAFLDALFTATSAVCVTGLVTVDTGGHWSLFGELVILGLIQVGGLGIMTMATLVAVLLSRRLGLRARMVAQAETKALRAADLRRVLRNVVLFSLIGEIAVAVVLTARFALAYGDPFGRAVYHGVFHSVAAFNNAGFALWPDSLVRFVGDPWIVMPICLAVIVGGLGFPVVFELARSWRRPRGWSVLTRVTLGVTAALLVGGTLVLTAAEWNNPATFGRLDPPDRWLAGFTAAVMPRSGGFNSVDVGQMRAESWLITDVLMFIGGGSAGTAGGIKVTTFGLLAFVIWAEMRGEKHVNVGHRRLPEATQRQAVAIALMGVGLVVAATFTLMALTAHGLDRVLFEVTSAFGIVGLSTGITADLPPAGRILLIVLMFAGRTGPLTVATALALRERVRRYQLPEERPIVG</sequence>
<dbReference type="GO" id="GO:0008324">
    <property type="term" value="F:monoatomic cation transmembrane transporter activity"/>
    <property type="evidence" value="ECO:0007669"/>
    <property type="project" value="InterPro"/>
</dbReference>
<dbReference type="AlphaFoldDB" id="A0A9W6UZW3"/>
<dbReference type="PANTHER" id="PTHR32024">
    <property type="entry name" value="TRK SYSTEM POTASSIUM UPTAKE PROTEIN TRKG-RELATED"/>
    <property type="match status" value="1"/>
</dbReference>
<keyword evidence="2" id="KW-0813">Transport</keyword>
<dbReference type="RefSeq" id="WP_227023396.1">
    <property type="nucleotide sequence ID" value="NZ_BSRZ01000020.1"/>
</dbReference>
<feature type="transmembrane region" description="Helical" evidence="8">
    <location>
        <begin position="122"/>
        <end position="147"/>
    </location>
</feature>
<dbReference type="InterPro" id="IPR003445">
    <property type="entry name" value="Cat_transpt"/>
</dbReference>
<dbReference type="GO" id="GO:0005886">
    <property type="term" value="C:plasma membrane"/>
    <property type="evidence" value="ECO:0007669"/>
    <property type="project" value="UniProtKB-SubCell"/>
</dbReference>
<name>A0A9W6UZW3_9ACTN</name>
<gene>
    <name evidence="9" type="ORF">Arub01_54480</name>
</gene>
<protein>
    <submittedName>
        <fullName evidence="9">Potassium transporter Trk</fullName>
    </submittedName>
</protein>
<evidence type="ECO:0000256" key="5">
    <source>
        <dbReference type="ARBA" id="ARBA00022989"/>
    </source>
</evidence>
<evidence type="ECO:0000256" key="3">
    <source>
        <dbReference type="ARBA" id="ARBA00022475"/>
    </source>
</evidence>
<comment type="subcellular location">
    <subcellularLocation>
        <location evidence="1">Cell membrane</location>
        <topology evidence="1">Multi-pass membrane protein</topology>
    </subcellularLocation>
</comment>
<proteinExistence type="predicted"/>
<feature type="transmembrane region" description="Helical" evidence="8">
    <location>
        <begin position="188"/>
        <end position="210"/>
    </location>
</feature>
<dbReference type="Pfam" id="PF02386">
    <property type="entry name" value="TrkH"/>
    <property type="match status" value="1"/>
</dbReference>
<reference evidence="9" key="1">
    <citation type="submission" date="2023-02" db="EMBL/GenBank/DDBJ databases">
        <title>Actinomadura rubrobrunea NBRC 14622.</title>
        <authorList>
            <person name="Ichikawa N."/>
            <person name="Sato H."/>
            <person name="Tonouchi N."/>
        </authorList>
    </citation>
    <scope>NUCLEOTIDE SEQUENCE</scope>
    <source>
        <strain evidence="9">NBRC 14622</strain>
    </source>
</reference>
<organism evidence="9 10">
    <name type="scientific">Actinomadura rubrobrunea</name>
    <dbReference type="NCBI Taxonomy" id="115335"/>
    <lineage>
        <taxon>Bacteria</taxon>
        <taxon>Bacillati</taxon>
        <taxon>Actinomycetota</taxon>
        <taxon>Actinomycetes</taxon>
        <taxon>Streptosporangiales</taxon>
        <taxon>Thermomonosporaceae</taxon>
        <taxon>Actinomadura</taxon>
    </lineage>
</organism>
<evidence type="ECO:0000256" key="8">
    <source>
        <dbReference type="SAM" id="Phobius"/>
    </source>
</evidence>
<evidence type="ECO:0000256" key="7">
    <source>
        <dbReference type="ARBA" id="ARBA00023136"/>
    </source>
</evidence>
<evidence type="ECO:0000256" key="2">
    <source>
        <dbReference type="ARBA" id="ARBA00022448"/>
    </source>
</evidence>
<keyword evidence="7 8" id="KW-0472">Membrane</keyword>
<evidence type="ECO:0000313" key="9">
    <source>
        <dbReference type="EMBL" id="GLW67205.1"/>
    </source>
</evidence>
<feature type="transmembrane region" description="Helical" evidence="8">
    <location>
        <begin position="71"/>
        <end position="95"/>
    </location>
</feature>
<feature type="transmembrane region" description="Helical" evidence="8">
    <location>
        <begin position="295"/>
        <end position="326"/>
    </location>
</feature>
<feature type="transmembrane region" description="Helical" evidence="8">
    <location>
        <begin position="347"/>
        <end position="368"/>
    </location>
</feature>
<evidence type="ECO:0000256" key="6">
    <source>
        <dbReference type="ARBA" id="ARBA00023065"/>
    </source>
</evidence>
<feature type="transmembrane region" description="Helical" evidence="8">
    <location>
        <begin position="40"/>
        <end position="59"/>
    </location>
</feature>
<dbReference type="GO" id="GO:0030001">
    <property type="term" value="P:metal ion transport"/>
    <property type="evidence" value="ECO:0007669"/>
    <property type="project" value="UniProtKB-ARBA"/>
</dbReference>
<evidence type="ECO:0000256" key="4">
    <source>
        <dbReference type="ARBA" id="ARBA00022692"/>
    </source>
</evidence>
<dbReference type="EMBL" id="BSRZ01000020">
    <property type="protein sequence ID" value="GLW67205.1"/>
    <property type="molecule type" value="Genomic_DNA"/>
</dbReference>
<feature type="transmembrane region" description="Helical" evidence="8">
    <location>
        <begin position="222"/>
        <end position="245"/>
    </location>
</feature>
<dbReference type="Proteomes" id="UP001165124">
    <property type="component" value="Unassembled WGS sequence"/>
</dbReference>
<keyword evidence="5 8" id="KW-1133">Transmembrane helix</keyword>
<keyword evidence="10" id="KW-1185">Reference proteome</keyword>
<accession>A0A9W6UZW3</accession>
<keyword evidence="6" id="KW-0406">Ion transport</keyword>
<comment type="caution">
    <text evidence="9">The sequence shown here is derived from an EMBL/GenBank/DDBJ whole genome shotgun (WGS) entry which is preliminary data.</text>
</comment>
<evidence type="ECO:0000256" key="1">
    <source>
        <dbReference type="ARBA" id="ARBA00004651"/>
    </source>
</evidence>
<evidence type="ECO:0000313" key="10">
    <source>
        <dbReference type="Proteomes" id="UP001165124"/>
    </source>
</evidence>
<keyword evidence="4 8" id="KW-0812">Transmembrane</keyword>